<dbReference type="RefSeq" id="WP_342387949.1">
    <property type="nucleotide sequence ID" value="NZ_CP138333.2"/>
</dbReference>
<evidence type="ECO:0000256" key="1">
    <source>
        <dbReference type="ARBA" id="ARBA00023015"/>
    </source>
</evidence>
<evidence type="ECO:0000259" key="4">
    <source>
        <dbReference type="PROSITE" id="PS50949"/>
    </source>
</evidence>
<dbReference type="Pfam" id="PF00392">
    <property type="entry name" value="GntR"/>
    <property type="match status" value="1"/>
</dbReference>
<keyword evidence="3" id="KW-0804">Transcription</keyword>
<dbReference type="EMBL" id="CP138333">
    <property type="protein sequence ID" value="WZX29386.1"/>
    <property type="molecule type" value="Genomic_DNA"/>
</dbReference>
<dbReference type="InterPro" id="IPR011711">
    <property type="entry name" value="GntR_C"/>
</dbReference>
<dbReference type="SMART" id="SM00895">
    <property type="entry name" value="FCD"/>
    <property type="match status" value="1"/>
</dbReference>
<evidence type="ECO:0000256" key="3">
    <source>
        <dbReference type="ARBA" id="ARBA00023163"/>
    </source>
</evidence>
<dbReference type="PROSITE" id="PS50949">
    <property type="entry name" value="HTH_GNTR"/>
    <property type="match status" value="1"/>
</dbReference>
<dbReference type="SUPFAM" id="SSF48008">
    <property type="entry name" value="GntR ligand-binding domain-like"/>
    <property type="match status" value="1"/>
</dbReference>
<name>A0ABZ3CHZ1_9STAP</name>
<feature type="domain" description="HTH gntR-type" evidence="4">
    <location>
        <begin position="1"/>
        <end position="68"/>
    </location>
</feature>
<keyword evidence="2" id="KW-0238">DNA-binding</keyword>
<dbReference type="Gene3D" id="1.10.10.10">
    <property type="entry name" value="Winged helix-like DNA-binding domain superfamily/Winged helix DNA-binding domain"/>
    <property type="match status" value="1"/>
</dbReference>
<sequence>MSKKQKAYEYIKIRIIEGIYAPGQRIVINQLLNELSTSAIPIREAVMQLEAEGLIKYQQNIGPVVTPIDESAYADTLSTLAIMEGYATALSKDAITGDVIEELSHLNRQMEAALETMDFSKYGELNHTFHELTYSVCPNRYLVEEIKKTWLRLDSIRISGSTLNIERARQSIAEHAHIISLIGGEGDFQEIEMTVREHKLNTIKAFHEKKHSTRGTTFI</sequence>
<dbReference type="Pfam" id="PF07729">
    <property type="entry name" value="FCD"/>
    <property type="match status" value="1"/>
</dbReference>
<evidence type="ECO:0000313" key="5">
    <source>
        <dbReference type="EMBL" id="WZX29386.1"/>
    </source>
</evidence>
<dbReference type="InterPro" id="IPR036388">
    <property type="entry name" value="WH-like_DNA-bd_sf"/>
</dbReference>
<dbReference type="InterPro" id="IPR000524">
    <property type="entry name" value="Tscrpt_reg_HTH_GntR"/>
</dbReference>
<keyword evidence="6" id="KW-1185">Reference proteome</keyword>
<dbReference type="SMART" id="SM00345">
    <property type="entry name" value="HTH_GNTR"/>
    <property type="match status" value="1"/>
</dbReference>
<dbReference type="Gene3D" id="1.20.120.530">
    <property type="entry name" value="GntR ligand-binding domain-like"/>
    <property type="match status" value="1"/>
</dbReference>
<dbReference type="CDD" id="cd07377">
    <property type="entry name" value="WHTH_GntR"/>
    <property type="match status" value="1"/>
</dbReference>
<dbReference type="InterPro" id="IPR036390">
    <property type="entry name" value="WH_DNA-bd_sf"/>
</dbReference>
<organism evidence="5 6">
    <name type="scientific">Salinicoccus bachuensis</name>
    <dbReference type="NCBI Taxonomy" id="3136731"/>
    <lineage>
        <taxon>Bacteria</taxon>
        <taxon>Bacillati</taxon>
        <taxon>Bacillota</taxon>
        <taxon>Bacilli</taxon>
        <taxon>Bacillales</taxon>
        <taxon>Staphylococcaceae</taxon>
        <taxon>Salinicoccus</taxon>
    </lineage>
</organism>
<dbReference type="PANTHER" id="PTHR43537:SF24">
    <property type="entry name" value="GLUCONATE OPERON TRANSCRIPTIONAL REPRESSOR"/>
    <property type="match status" value="1"/>
</dbReference>
<dbReference type="PANTHER" id="PTHR43537">
    <property type="entry name" value="TRANSCRIPTIONAL REGULATOR, GNTR FAMILY"/>
    <property type="match status" value="1"/>
</dbReference>
<evidence type="ECO:0000256" key="2">
    <source>
        <dbReference type="ARBA" id="ARBA00023125"/>
    </source>
</evidence>
<dbReference type="Proteomes" id="UP001455384">
    <property type="component" value="Chromosome"/>
</dbReference>
<dbReference type="SUPFAM" id="SSF46785">
    <property type="entry name" value="Winged helix' DNA-binding domain"/>
    <property type="match status" value="1"/>
</dbReference>
<gene>
    <name evidence="5" type="ORF">RQP18_12100</name>
</gene>
<dbReference type="InterPro" id="IPR008920">
    <property type="entry name" value="TF_FadR/GntR_C"/>
</dbReference>
<protein>
    <submittedName>
        <fullName evidence="5">GntR family transcriptional regulator</fullName>
    </submittedName>
</protein>
<keyword evidence="1" id="KW-0805">Transcription regulation</keyword>
<proteinExistence type="predicted"/>
<accession>A0ABZ3CHZ1</accession>
<reference evidence="6" key="1">
    <citation type="submission" date="2023-10" db="EMBL/GenBank/DDBJ databases">
        <title>Genome analysis and identification of Salinococcus sp. Bachu38 nov., a PGPR from the rhizosphere of Tamarix.</title>
        <authorList>
            <person name="Liang Z."/>
            <person name="Zhang X."/>
            <person name="Jia J."/>
            <person name="Chen X."/>
            <person name="Wang Y."/>
            <person name="Wang Q."/>
            <person name="Wang R."/>
        </authorList>
    </citation>
    <scope>NUCLEOTIDE SEQUENCE [LARGE SCALE GENOMIC DNA]</scope>
    <source>
        <strain evidence="6">Bachu38</strain>
    </source>
</reference>
<evidence type="ECO:0000313" key="6">
    <source>
        <dbReference type="Proteomes" id="UP001455384"/>
    </source>
</evidence>